<feature type="repeat" description="WD" evidence="9">
    <location>
        <begin position="834"/>
        <end position="867"/>
    </location>
</feature>
<dbReference type="Pfam" id="PF00400">
    <property type="entry name" value="WD40"/>
    <property type="match status" value="2"/>
</dbReference>
<sequence length="973" mass="109209">MEGSADVSVSEPVEHSVAAPHIKRKENDEQLPQQRDTDNALENADQVTIPRSPENFMETLAGKDLSHDQGSASDPGMMVEELTLNNYKSPILFKGEGSSVKKGFWNNFTRLAGEPRSRDASLRSSSIGYREGVGSLFMPQMSMRRPPGSTQLEPSPSKVADHLAESDHRIASRSMLDKPVEGIRTKVLPASGFSQFLVKNSLRRKGVAYKHPGIRKEPWGVTQSRNNLARSSNDAEVDTHSSEKPSGKHDDKTLIGGGGQADTRHDEISLREWLTPRLHKLDKFERLQMFKQILELVDSSHSQGLILQCLRPTYILISPSNQVKYVGAFVPRSQMEQLEGQHNQNIENYLEPHLKRKKYWWHDDNSSSSMHQKLGESYKPHVLSGGSALQQPTLEFLKLEEKWYASPEELNMGTCSFSSNIYGLGVLLFELFCYFDTWELHSAAMSDLRYRILPPNFLSESPKEAGFCLWLLHPESSSRPNSRDILLSNFVSEGQDMLSPDDSAAIDEEDAEADLLFHFLLSMKEQKEKQAAKLEADVQRLTGDIEEVERRRPAHGEGTSWFSTSILKEERLIGNLDQLENAYFSMRSKIEPSESDSVSRSDSDVLRIRNGRFQVQNDTDLWKEPTDSLGSFFEGLCKYARYSKFELCGSLRSVDILNSANVICSLSFDRDEDYFAAAGVSKKIKIFEFGALLNDSVDIHYPLIEMSNRSKLSCVCWNNYIKNYLASTDYEGVVQLWDASTGQGFTQYIEHQKRAWSVDFSIVDPTRLASGSDDCSVKLWSINERNCTDTIRNVANVCCVQFSPYSSHLLAFGSADYKIYCFDLRMTRVPWCTLGGHGKAVSYVKFVDSVTAVSASTDNSLKLWDLNKTNPSGLSTNACSLSFSGHTNEKNFVGLSVSDGYITCGSETNEVYAYYRTLPMPITSHKFGSTDPITGQETDDDNGQFVSSVCWRERSKMVIAANSAGTIKLLQMV</sequence>
<evidence type="ECO:0000256" key="2">
    <source>
        <dbReference type="ARBA" id="ARBA00022574"/>
    </source>
</evidence>
<dbReference type="SUPFAM" id="SSF50978">
    <property type="entry name" value="WD40 repeat-like"/>
    <property type="match status" value="1"/>
</dbReference>
<accession>A0A5P1EZD3</accession>
<keyword evidence="2 9" id="KW-0853">WD repeat</keyword>
<dbReference type="GO" id="GO:0009640">
    <property type="term" value="P:photomorphogenesis"/>
    <property type="evidence" value="ECO:0007669"/>
    <property type="project" value="InterPro"/>
</dbReference>
<feature type="region of interest" description="Disordered" evidence="11">
    <location>
        <begin position="1"/>
        <end position="52"/>
    </location>
</feature>
<dbReference type="InterPro" id="IPR044630">
    <property type="entry name" value="SPA1/2/3/4"/>
</dbReference>
<evidence type="ECO:0000256" key="9">
    <source>
        <dbReference type="PROSITE-ProRule" id="PRU00221"/>
    </source>
</evidence>
<evidence type="ECO:0000256" key="5">
    <source>
        <dbReference type="ARBA" id="ARBA00022786"/>
    </source>
</evidence>
<evidence type="ECO:0000313" key="12">
    <source>
        <dbReference type="EMBL" id="ONK69841.1"/>
    </source>
</evidence>
<dbReference type="AlphaFoldDB" id="A0A5P1EZD3"/>
<dbReference type="Gene3D" id="2.130.10.10">
    <property type="entry name" value="YVTN repeat-like/Quinoprotein amine dehydrogenase"/>
    <property type="match status" value="1"/>
</dbReference>
<evidence type="ECO:0000256" key="11">
    <source>
        <dbReference type="SAM" id="MobiDB-lite"/>
    </source>
</evidence>
<dbReference type="FunFam" id="2.130.10.10:FF:000090">
    <property type="entry name" value="E3 ubiquitin-protein ligase RFWD2 isoform X1"/>
    <property type="match status" value="1"/>
</dbReference>
<comment type="subcellular location">
    <subcellularLocation>
        <location evidence="1">Nucleus</location>
    </subcellularLocation>
</comment>
<feature type="repeat" description="WD" evidence="9">
    <location>
        <begin position="748"/>
        <end position="790"/>
    </location>
</feature>
<evidence type="ECO:0000256" key="8">
    <source>
        <dbReference type="ARBA" id="ARBA00084091"/>
    </source>
</evidence>
<dbReference type="PROSITE" id="PS00678">
    <property type="entry name" value="WD_REPEATS_1"/>
    <property type="match status" value="1"/>
</dbReference>
<keyword evidence="5" id="KW-0833">Ubl conjugation pathway</keyword>
<evidence type="ECO:0000256" key="3">
    <source>
        <dbReference type="ARBA" id="ARBA00022679"/>
    </source>
</evidence>
<dbReference type="SUPFAM" id="SSF56112">
    <property type="entry name" value="Protein kinase-like (PK-like)"/>
    <property type="match status" value="1"/>
</dbReference>
<evidence type="ECO:0000256" key="4">
    <source>
        <dbReference type="ARBA" id="ARBA00022737"/>
    </source>
</evidence>
<dbReference type="InterPro" id="IPR019775">
    <property type="entry name" value="WD40_repeat_CS"/>
</dbReference>
<keyword evidence="4" id="KW-0677">Repeat</keyword>
<dbReference type="EMBL" id="CM007385">
    <property type="protein sequence ID" value="ONK69841.1"/>
    <property type="molecule type" value="Genomic_DNA"/>
</dbReference>
<organism evidence="12 13">
    <name type="scientific">Asparagus officinalis</name>
    <name type="common">Garden asparagus</name>
    <dbReference type="NCBI Taxonomy" id="4686"/>
    <lineage>
        <taxon>Eukaryota</taxon>
        <taxon>Viridiplantae</taxon>
        <taxon>Streptophyta</taxon>
        <taxon>Embryophyta</taxon>
        <taxon>Tracheophyta</taxon>
        <taxon>Spermatophyta</taxon>
        <taxon>Magnoliopsida</taxon>
        <taxon>Liliopsida</taxon>
        <taxon>Asparagales</taxon>
        <taxon>Asparagaceae</taxon>
        <taxon>Asparagoideae</taxon>
        <taxon>Asparagus</taxon>
    </lineage>
</organism>
<keyword evidence="3" id="KW-0808">Transferase</keyword>
<dbReference type="InterPro" id="IPR011009">
    <property type="entry name" value="Kinase-like_dom_sf"/>
</dbReference>
<keyword evidence="13" id="KW-1185">Reference proteome</keyword>
<dbReference type="InterPro" id="IPR015943">
    <property type="entry name" value="WD40/YVTN_repeat-like_dom_sf"/>
</dbReference>
<dbReference type="GO" id="GO:0016740">
    <property type="term" value="F:transferase activity"/>
    <property type="evidence" value="ECO:0007669"/>
    <property type="project" value="UniProtKB-KW"/>
</dbReference>
<dbReference type="PROSITE" id="PS50082">
    <property type="entry name" value="WD_REPEATS_2"/>
    <property type="match status" value="2"/>
</dbReference>
<protein>
    <submittedName>
        <fullName evidence="12">Uncharacterized protein</fullName>
    </submittedName>
</protein>
<dbReference type="GO" id="GO:0005634">
    <property type="term" value="C:nucleus"/>
    <property type="evidence" value="ECO:0007669"/>
    <property type="project" value="UniProtKB-SubCell"/>
</dbReference>
<feature type="coiled-coil region" evidence="10">
    <location>
        <begin position="524"/>
        <end position="551"/>
    </location>
</feature>
<dbReference type="PROSITE" id="PS50294">
    <property type="entry name" value="WD_REPEATS_REGION"/>
    <property type="match status" value="1"/>
</dbReference>
<keyword evidence="8" id="KW-0607">Phytochrome signaling pathway</keyword>
<dbReference type="Gene3D" id="1.10.510.10">
    <property type="entry name" value="Transferase(Phosphotransferase) domain 1"/>
    <property type="match status" value="1"/>
</dbReference>
<dbReference type="InterPro" id="IPR036322">
    <property type="entry name" value="WD40_repeat_dom_sf"/>
</dbReference>
<feature type="compositionally biased region" description="Basic and acidic residues" evidence="11">
    <location>
        <begin position="237"/>
        <end position="253"/>
    </location>
</feature>
<dbReference type="SMART" id="SM00320">
    <property type="entry name" value="WD40"/>
    <property type="match status" value="7"/>
</dbReference>
<evidence type="ECO:0000256" key="1">
    <source>
        <dbReference type="ARBA" id="ARBA00004123"/>
    </source>
</evidence>
<name>A0A5P1EZD3_ASPOF</name>
<dbReference type="GO" id="GO:0042802">
    <property type="term" value="F:identical protein binding"/>
    <property type="evidence" value="ECO:0007669"/>
    <property type="project" value="UniProtKB-ARBA"/>
</dbReference>
<evidence type="ECO:0000256" key="6">
    <source>
        <dbReference type="ARBA" id="ARBA00023054"/>
    </source>
</evidence>
<keyword evidence="7" id="KW-0539">Nucleus</keyword>
<evidence type="ECO:0000256" key="7">
    <source>
        <dbReference type="ARBA" id="ARBA00023242"/>
    </source>
</evidence>
<gene>
    <name evidence="12" type="ORF">A4U43_C05F27290</name>
</gene>
<reference evidence="13" key="1">
    <citation type="journal article" date="2017" name="Nat. Commun.">
        <title>The asparagus genome sheds light on the origin and evolution of a young Y chromosome.</title>
        <authorList>
            <person name="Harkess A."/>
            <person name="Zhou J."/>
            <person name="Xu C."/>
            <person name="Bowers J.E."/>
            <person name="Van der Hulst R."/>
            <person name="Ayyampalayam S."/>
            <person name="Mercati F."/>
            <person name="Riccardi P."/>
            <person name="McKain M.R."/>
            <person name="Kakrana A."/>
            <person name="Tang H."/>
            <person name="Ray J."/>
            <person name="Groenendijk J."/>
            <person name="Arikit S."/>
            <person name="Mathioni S.M."/>
            <person name="Nakano M."/>
            <person name="Shan H."/>
            <person name="Telgmann-Rauber A."/>
            <person name="Kanno A."/>
            <person name="Yue Z."/>
            <person name="Chen H."/>
            <person name="Li W."/>
            <person name="Chen Y."/>
            <person name="Xu X."/>
            <person name="Zhang Y."/>
            <person name="Luo S."/>
            <person name="Chen H."/>
            <person name="Gao J."/>
            <person name="Mao Z."/>
            <person name="Pires J.C."/>
            <person name="Luo M."/>
            <person name="Kudrna D."/>
            <person name="Wing R.A."/>
            <person name="Meyers B.C."/>
            <person name="Yi K."/>
            <person name="Kong H."/>
            <person name="Lavrijsen P."/>
            <person name="Sunseri F."/>
            <person name="Falavigna A."/>
            <person name="Ye Y."/>
            <person name="Leebens-Mack J.H."/>
            <person name="Chen G."/>
        </authorList>
    </citation>
    <scope>NUCLEOTIDE SEQUENCE [LARGE SCALE GENOMIC DNA]</scope>
    <source>
        <strain evidence="13">cv. DH0086</strain>
    </source>
</reference>
<feature type="compositionally biased region" description="Polar residues" evidence="11">
    <location>
        <begin position="221"/>
        <end position="234"/>
    </location>
</feature>
<keyword evidence="6 10" id="KW-0175">Coiled coil</keyword>
<evidence type="ECO:0000313" key="13">
    <source>
        <dbReference type="Proteomes" id="UP000243459"/>
    </source>
</evidence>
<dbReference type="Gramene" id="ONK69841">
    <property type="protein sequence ID" value="ONK69841"/>
    <property type="gene ID" value="A4U43_C05F27290"/>
</dbReference>
<dbReference type="PANTHER" id="PTHR44218">
    <property type="entry name" value="PROTEIN SPA1-RELATED 2"/>
    <property type="match status" value="1"/>
</dbReference>
<dbReference type="GO" id="GO:0009585">
    <property type="term" value="P:red, far-red light phototransduction"/>
    <property type="evidence" value="ECO:0007669"/>
    <property type="project" value="UniProtKB-KW"/>
</dbReference>
<dbReference type="OMA" id="MAGTHGF"/>
<dbReference type="InterPro" id="IPR001680">
    <property type="entry name" value="WD40_rpt"/>
</dbReference>
<feature type="region of interest" description="Disordered" evidence="11">
    <location>
        <begin position="217"/>
        <end position="262"/>
    </location>
</feature>
<dbReference type="Proteomes" id="UP000243459">
    <property type="component" value="Chromosome 5"/>
</dbReference>
<proteinExistence type="predicted"/>
<dbReference type="OrthoDB" id="273771at2759"/>
<evidence type="ECO:0000256" key="10">
    <source>
        <dbReference type="SAM" id="Coils"/>
    </source>
</evidence>
<dbReference type="PANTHER" id="PTHR44218:SF6">
    <property type="entry name" value="PROTEIN SUPPRESSOR OF PHYA-105 1"/>
    <property type="match status" value="1"/>
</dbReference>